<proteinExistence type="predicted"/>
<sequence>MEFKELIPECSVFDIAQTKDFYEKLGFKIEYERKADKFVFMSFHGSQFMFEQIHDDGWNVGELDYPLGRGINFSIAADNVEELYERVKNEQIEIYRELTRSSYEIQGGVVEEQIEFLIQDPNGYLLRFTN</sequence>
<reference evidence="2" key="1">
    <citation type="submission" date="2018-06" db="EMBL/GenBank/DDBJ databases">
        <authorList>
            <consortium name="Pathogen Informatics"/>
            <person name="Doyle S."/>
        </authorList>
    </citation>
    <scope>NUCLEOTIDE SEQUENCE [LARGE SCALE GENOMIC DNA]</scope>
    <source>
        <strain evidence="2">NCTC13765</strain>
    </source>
</reference>
<gene>
    <name evidence="2" type="ORF">NCTC13765_01847</name>
</gene>
<dbReference type="SUPFAM" id="SSF54593">
    <property type="entry name" value="Glyoxalase/Bleomycin resistance protein/Dihydroxybiphenyl dioxygenase"/>
    <property type="match status" value="1"/>
</dbReference>
<evidence type="ECO:0000313" key="3">
    <source>
        <dbReference type="Proteomes" id="UP000254634"/>
    </source>
</evidence>
<dbReference type="InterPro" id="IPR004360">
    <property type="entry name" value="Glyas_Fos-R_dOase_dom"/>
</dbReference>
<evidence type="ECO:0000313" key="2">
    <source>
        <dbReference type="EMBL" id="SUN77329.1"/>
    </source>
</evidence>
<dbReference type="InterPro" id="IPR037523">
    <property type="entry name" value="VOC_core"/>
</dbReference>
<accession>A0A380KZY9</accession>
<dbReference type="PROSITE" id="PS51819">
    <property type="entry name" value="VOC"/>
    <property type="match status" value="1"/>
</dbReference>
<dbReference type="EMBL" id="UHFR01000005">
    <property type="protein sequence ID" value="SUN77329.1"/>
    <property type="molecule type" value="Genomic_DNA"/>
</dbReference>
<dbReference type="InterPro" id="IPR029068">
    <property type="entry name" value="Glyas_Bleomycin-R_OHBP_Dase"/>
</dbReference>
<dbReference type="RefSeq" id="WP_018371871.1">
    <property type="nucleotide sequence ID" value="NZ_UHFR01000005.1"/>
</dbReference>
<dbReference type="Gene3D" id="3.10.180.10">
    <property type="entry name" value="2,3-Dihydroxybiphenyl 1,2-Dioxygenase, domain 1"/>
    <property type="match status" value="1"/>
</dbReference>
<protein>
    <submittedName>
        <fullName evidence="2">Glyoxalase</fullName>
    </submittedName>
</protein>
<dbReference type="Pfam" id="PF00903">
    <property type="entry name" value="Glyoxalase"/>
    <property type="match status" value="1"/>
</dbReference>
<dbReference type="OrthoDB" id="9795618at2"/>
<keyword evidence="3" id="KW-1185">Reference proteome</keyword>
<name>A0A380KZY9_9STRE</name>
<evidence type="ECO:0000259" key="1">
    <source>
        <dbReference type="PROSITE" id="PS51819"/>
    </source>
</evidence>
<dbReference type="Proteomes" id="UP000254634">
    <property type="component" value="Unassembled WGS sequence"/>
</dbReference>
<dbReference type="AlphaFoldDB" id="A0A380KZY9"/>
<organism evidence="2 3">
    <name type="scientific">Streptococcus massiliensis</name>
    <dbReference type="NCBI Taxonomy" id="313439"/>
    <lineage>
        <taxon>Bacteria</taxon>
        <taxon>Bacillati</taxon>
        <taxon>Bacillota</taxon>
        <taxon>Bacilli</taxon>
        <taxon>Lactobacillales</taxon>
        <taxon>Streptococcaceae</taxon>
        <taxon>Streptococcus</taxon>
    </lineage>
</organism>
<dbReference type="STRING" id="1123307.GCA_000380065_01171"/>
<feature type="domain" description="VOC" evidence="1">
    <location>
        <begin position="4"/>
        <end position="130"/>
    </location>
</feature>